<name>A0A3M7M9P1_9PLEO</name>
<gene>
    <name evidence="3" type="ORF">GMOD_00005756</name>
</gene>
<dbReference type="AlphaFoldDB" id="A0A3M7M9P1"/>
<protein>
    <submittedName>
        <fullName evidence="3">Uncharacterized protein</fullName>
    </submittedName>
</protein>
<feature type="compositionally biased region" description="Basic and acidic residues" evidence="1">
    <location>
        <begin position="1"/>
        <end position="13"/>
    </location>
</feature>
<accession>A0A3M7M9P1</accession>
<organism evidence="3 4">
    <name type="scientific">Pyrenophora seminiperda CCB06</name>
    <dbReference type="NCBI Taxonomy" id="1302712"/>
    <lineage>
        <taxon>Eukaryota</taxon>
        <taxon>Fungi</taxon>
        <taxon>Dikarya</taxon>
        <taxon>Ascomycota</taxon>
        <taxon>Pezizomycotina</taxon>
        <taxon>Dothideomycetes</taxon>
        <taxon>Pleosporomycetidae</taxon>
        <taxon>Pleosporales</taxon>
        <taxon>Pleosporineae</taxon>
        <taxon>Pleosporaceae</taxon>
        <taxon>Pyrenophora</taxon>
    </lineage>
</organism>
<feature type="transmembrane region" description="Helical" evidence="2">
    <location>
        <begin position="54"/>
        <end position="79"/>
    </location>
</feature>
<sequence length="158" mass="17815">MTETKQTKEEEVRQNQNPKMGLPYSRQINAAFEQVTPLVAAGFKVLRTTRDISILLAVIQVLTVILLGFILFVLVVLVYCVNPDLEVERQQIITPWLRYLASITLFSVVKTVVWMSAVVGACSVAVWHFFLAKKWVEDVEYEGNVDADQALEDLGEGK</sequence>
<dbReference type="Proteomes" id="UP000265663">
    <property type="component" value="Unassembled WGS sequence"/>
</dbReference>
<evidence type="ECO:0000313" key="3">
    <source>
        <dbReference type="EMBL" id="RMZ71231.1"/>
    </source>
</evidence>
<feature type="transmembrane region" description="Helical" evidence="2">
    <location>
        <begin position="99"/>
        <end position="127"/>
    </location>
</feature>
<keyword evidence="4" id="KW-1185">Reference proteome</keyword>
<keyword evidence="2" id="KW-0812">Transmembrane</keyword>
<reference evidence="3 4" key="1">
    <citation type="journal article" date="2014" name="PLoS ONE">
        <title>De novo Genome Assembly of the Fungal Plant Pathogen Pyrenophora semeniperda.</title>
        <authorList>
            <person name="Soliai M.M."/>
            <person name="Meyer S.E."/>
            <person name="Udall J.A."/>
            <person name="Elzinga D.E."/>
            <person name="Hermansen R.A."/>
            <person name="Bodily P.M."/>
            <person name="Hart A.A."/>
            <person name="Coleman C.E."/>
        </authorList>
    </citation>
    <scope>NUCLEOTIDE SEQUENCE [LARGE SCALE GENOMIC DNA]</scope>
    <source>
        <strain evidence="3 4">CCB06</strain>
        <tissue evidence="3">Mycelium</tissue>
    </source>
</reference>
<keyword evidence="2" id="KW-1133">Transmembrane helix</keyword>
<evidence type="ECO:0000313" key="4">
    <source>
        <dbReference type="Proteomes" id="UP000265663"/>
    </source>
</evidence>
<dbReference type="EMBL" id="KE747826">
    <property type="protein sequence ID" value="RMZ71231.1"/>
    <property type="molecule type" value="Genomic_DNA"/>
</dbReference>
<keyword evidence="2" id="KW-0472">Membrane</keyword>
<evidence type="ECO:0000256" key="1">
    <source>
        <dbReference type="SAM" id="MobiDB-lite"/>
    </source>
</evidence>
<feature type="region of interest" description="Disordered" evidence="1">
    <location>
        <begin position="1"/>
        <end position="21"/>
    </location>
</feature>
<proteinExistence type="predicted"/>
<evidence type="ECO:0000256" key="2">
    <source>
        <dbReference type="SAM" id="Phobius"/>
    </source>
</evidence>
<dbReference type="OrthoDB" id="3647at2759"/>